<accession>A0ABT4TR48</accession>
<reference evidence="2" key="1">
    <citation type="submission" date="2023-01" db="EMBL/GenBank/DDBJ databases">
        <title>Draft genome sequence of Nocardiopsis sp. LSu2-4 isolated from halophytes.</title>
        <authorList>
            <person name="Duangmal K."/>
            <person name="Chantavorakit T."/>
        </authorList>
    </citation>
    <scope>NUCLEOTIDE SEQUENCE</scope>
    <source>
        <strain evidence="2">LSu2-4</strain>
    </source>
</reference>
<dbReference type="Pfam" id="PF00583">
    <property type="entry name" value="Acetyltransf_1"/>
    <property type="match status" value="1"/>
</dbReference>
<dbReference type="CDD" id="cd04301">
    <property type="entry name" value="NAT_SF"/>
    <property type="match status" value="1"/>
</dbReference>
<sequence length="285" mass="30353">MRDQSAPVGPVFPVPYLPTLGPVHPAAVTAGLWEQVLANNGTGRFLAHDPASRWGGTKNELVLHEDAAPDGRSAGVAVLCRRRRAVTVYHYAAEIDSEREREAAAKLAADHGAESARLLWLTPKAPPVQGQCRRIWMKTLSGSEPPPAEQVQPLNTLPPALRATWPDFADATAGEGFAALEARRRNGPLDGPLLVVTVSGRIAGAIGPMAVLPDPVGRRRLLPQYFAVLPGHRGQGLGRALWRAAMAWGAQAGADYQLLQTELGGASDRLCEDEALQVIGFATAI</sequence>
<dbReference type="RefSeq" id="WP_270679784.1">
    <property type="nucleotide sequence ID" value="NZ_JAQFWP010000048.1"/>
</dbReference>
<dbReference type="SUPFAM" id="SSF55729">
    <property type="entry name" value="Acyl-CoA N-acyltransferases (Nat)"/>
    <property type="match status" value="1"/>
</dbReference>
<evidence type="ECO:0000259" key="1">
    <source>
        <dbReference type="PROSITE" id="PS51186"/>
    </source>
</evidence>
<dbReference type="InterPro" id="IPR016181">
    <property type="entry name" value="Acyl_CoA_acyltransferase"/>
</dbReference>
<protein>
    <submittedName>
        <fullName evidence="2">GNAT family N-acetyltransferase</fullName>
    </submittedName>
</protein>
<dbReference type="EMBL" id="JAQFWP010000048">
    <property type="protein sequence ID" value="MDA2807153.1"/>
    <property type="molecule type" value="Genomic_DNA"/>
</dbReference>
<dbReference type="Proteomes" id="UP001165685">
    <property type="component" value="Unassembled WGS sequence"/>
</dbReference>
<name>A0ABT4TR48_9ACTN</name>
<dbReference type="InterPro" id="IPR000182">
    <property type="entry name" value="GNAT_dom"/>
</dbReference>
<comment type="caution">
    <text evidence="2">The sequence shown here is derived from an EMBL/GenBank/DDBJ whole genome shotgun (WGS) entry which is preliminary data.</text>
</comment>
<feature type="domain" description="N-acetyltransferase" evidence="1">
    <location>
        <begin position="152"/>
        <end position="285"/>
    </location>
</feature>
<evidence type="ECO:0000313" key="2">
    <source>
        <dbReference type="EMBL" id="MDA2807153.1"/>
    </source>
</evidence>
<proteinExistence type="predicted"/>
<dbReference type="Gene3D" id="3.40.630.30">
    <property type="match status" value="1"/>
</dbReference>
<keyword evidence="3" id="KW-1185">Reference proteome</keyword>
<dbReference type="PROSITE" id="PS51186">
    <property type="entry name" value="GNAT"/>
    <property type="match status" value="1"/>
</dbReference>
<gene>
    <name evidence="2" type="ORF">O4U47_21790</name>
</gene>
<organism evidence="2 3">
    <name type="scientific">Nocardiopsis suaedae</name>
    <dbReference type="NCBI Taxonomy" id="3018444"/>
    <lineage>
        <taxon>Bacteria</taxon>
        <taxon>Bacillati</taxon>
        <taxon>Actinomycetota</taxon>
        <taxon>Actinomycetes</taxon>
        <taxon>Streptosporangiales</taxon>
        <taxon>Nocardiopsidaceae</taxon>
        <taxon>Nocardiopsis</taxon>
    </lineage>
</organism>
<evidence type="ECO:0000313" key="3">
    <source>
        <dbReference type="Proteomes" id="UP001165685"/>
    </source>
</evidence>